<keyword evidence="1" id="KW-0472">Membrane</keyword>
<keyword evidence="1" id="KW-0812">Transmembrane</keyword>
<evidence type="ECO:0000256" key="1">
    <source>
        <dbReference type="SAM" id="Phobius"/>
    </source>
</evidence>
<feature type="transmembrane region" description="Helical" evidence="1">
    <location>
        <begin position="6"/>
        <end position="25"/>
    </location>
</feature>
<name>A0A3D3TJX4_9BACT</name>
<dbReference type="Proteomes" id="UP000264215">
    <property type="component" value="Unassembled WGS sequence"/>
</dbReference>
<sequence>MEDYRWIYLIILLQAVFLGAALFFGQDLTLSSAQSGLYHESHIRETAGELLHEYFGSYEDRSVPSDSRLIGFVIEDIKIREESSDSAVLLASVSFKPYDIDASRWAFLATRDGQWIKDLRLTVYLERDQSGRFSIVHTDPSI</sequence>
<evidence type="ECO:0000313" key="2">
    <source>
        <dbReference type="EMBL" id="HCO69444.1"/>
    </source>
</evidence>
<organism evidence="2 3">
    <name type="scientific">Mesotoga infera</name>
    <dbReference type="NCBI Taxonomy" id="1236046"/>
    <lineage>
        <taxon>Bacteria</taxon>
        <taxon>Thermotogati</taxon>
        <taxon>Thermotogota</taxon>
        <taxon>Thermotogae</taxon>
        <taxon>Kosmotogales</taxon>
        <taxon>Kosmotogaceae</taxon>
        <taxon>Mesotoga</taxon>
    </lineage>
</organism>
<keyword evidence="1" id="KW-1133">Transmembrane helix</keyword>
<proteinExistence type="predicted"/>
<dbReference type="EMBL" id="DQBS01000061">
    <property type="protein sequence ID" value="HCO69444.1"/>
    <property type="molecule type" value="Genomic_DNA"/>
</dbReference>
<comment type="caution">
    <text evidence="2">The sequence shown here is derived from an EMBL/GenBank/DDBJ whole genome shotgun (WGS) entry which is preliminary data.</text>
</comment>
<dbReference type="AlphaFoldDB" id="A0A3D3TJX4"/>
<reference evidence="2 3" key="1">
    <citation type="journal article" date="2018" name="Nat. Biotechnol.">
        <title>A standardized bacterial taxonomy based on genome phylogeny substantially revises the tree of life.</title>
        <authorList>
            <person name="Parks D.H."/>
            <person name="Chuvochina M."/>
            <person name="Waite D.W."/>
            <person name="Rinke C."/>
            <person name="Skarshewski A."/>
            <person name="Chaumeil P.A."/>
            <person name="Hugenholtz P."/>
        </authorList>
    </citation>
    <scope>NUCLEOTIDE SEQUENCE [LARGE SCALE GENOMIC DNA]</scope>
    <source>
        <strain evidence="2">UBA9905</strain>
    </source>
</reference>
<protein>
    <submittedName>
        <fullName evidence="2">Uncharacterized protein</fullName>
    </submittedName>
</protein>
<accession>A0A3D3TJX4</accession>
<evidence type="ECO:0000313" key="3">
    <source>
        <dbReference type="Proteomes" id="UP000264215"/>
    </source>
</evidence>
<gene>
    <name evidence="2" type="ORF">DIT26_02485</name>
</gene>